<name>A0A0D1DVH8_MYCMD</name>
<dbReference type="Proteomes" id="UP000000561">
    <property type="component" value="Chromosome 18"/>
</dbReference>
<reference evidence="2 3" key="1">
    <citation type="journal article" date="2006" name="Nature">
        <title>Insights from the genome of the biotrophic fungal plant pathogen Ustilago maydis.</title>
        <authorList>
            <person name="Kamper J."/>
            <person name="Kahmann R."/>
            <person name="Bolker M."/>
            <person name="Ma L.J."/>
            <person name="Brefort T."/>
            <person name="Saville B.J."/>
            <person name="Banuett F."/>
            <person name="Kronstad J.W."/>
            <person name="Gold S.E."/>
            <person name="Muller O."/>
            <person name="Perlin M.H."/>
            <person name="Wosten H.A."/>
            <person name="de Vries R."/>
            <person name="Ruiz-Herrera J."/>
            <person name="Reynaga-Pena C.G."/>
            <person name="Snetselaar K."/>
            <person name="McCann M."/>
            <person name="Perez-Martin J."/>
            <person name="Feldbrugge M."/>
            <person name="Basse C.W."/>
            <person name="Steinberg G."/>
            <person name="Ibeas J.I."/>
            <person name="Holloman W."/>
            <person name="Guzman P."/>
            <person name="Farman M."/>
            <person name="Stajich J.E."/>
            <person name="Sentandreu R."/>
            <person name="Gonzalez-Prieto J.M."/>
            <person name="Kennell J.C."/>
            <person name="Molina L."/>
            <person name="Schirawski J."/>
            <person name="Mendoza-Mendoza A."/>
            <person name="Greilinger D."/>
            <person name="Munch K."/>
            <person name="Rossel N."/>
            <person name="Scherer M."/>
            <person name="Vranes M."/>
            <person name="Ladendorf O."/>
            <person name="Vincon V."/>
            <person name="Fuchs U."/>
            <person name="Sandrock B."/>
            <person name="Meng S."/>
            <person name="Ho E.C."/>
            <person name="Cahill M.J."/>
            <person name="Boyce K.J."/>
            <person name="Klose J."/>
            <person name="Klosterman S.J."/>
            <person name="Deelstra H.J."/>
            <person name="Ortiz-Castellanos L."/>
            <person name="Li W."/>
            <person name="Sanchez-Alonso P."/>
            <person name="Schreier P.H."/>
            <person name="Hauser-Hahn I."/>
            <person name="Vaupel M."/>
            <person name="Koopmann E."/>
            <person name="Friedrich G."/>
            <person name="Voss H."/>
            <person name="Schluter T."/>
            <person name="Margolis J."/>
            <person name="Platt D."/>
            <person name="Swimmer C."/>
            <person name="Gnirke A."/>
            <person name="Chen F."/>
            <person name="Vysotskaia V."/>
            <person name="Mannhaupt G."/>
            <person name="Guldener U."/>
            <person name="Munsterkotter M."/>
            <person name="Haase D."/>
            <person name="Oesterheld M."/>
            <person name="Mewes H.W."/>
            <person name="Mauceli E.W."/>
            <person name="DeCaprio D."/>
            <person name="Wade C.M."/>
            <person name="Butler J."/>
            <person name="Young S."/>
            <person name="Jaffe D.B."/>
            <person name="Calvo S."/>
            <person name="Nusbaum C."/>
            <person name="Galagan J."/>
            <person name="Birren B.W."/>
        </authorList>
    </citation>
    <scope>NUCLEOTIDE SEQUENCE [LARGE SCALE GENOMIC DNA]</scope>
    <source>
        <strain evidence="3">DSM 14603 / FGSC 9021 / UM521</strain>
    </source>
</reference>
<proteinExistence type="predicted"/>
<sequence length="284" mass="31314">PSSKSRSISSIFQVFPNLHHSTTFNATCNSQPHSTLIKSDEVRGALVDSETQNALANLGWRIRSRVNQGYSRASTSVDALHRGDGFVSERDVLRNVTNSRRGWSRVSTAPWLASNFDELRCGQTCQQSDDEMGSIVDGSKTMDVVEKRTRRLSESDEEEEQVRKPQVPPSERRIAGLPKLSFCSSVSSSSSHDGSFFSHSASRPNLLSLPATQTSARAFARSPSSSHSPFNIPPSSETTLVPLPHNYNMHTDVAMDMVDESIAKDHDADAMAYDFSSHFNSTDF</sequence>
<evidence type="ECO:0000313" key="2">
    <source>
        <dbReference type="EMBL" id="KIS66505.1"/>
    </source>
</evidence>
<evidence type="ECO:0000313" key="3">
    <source>
        <dbReference type="Proteomes" id="UP000000561"/>
    </source>
</evidence>
<dbReference type="InParanoid" id="A0A0D1DVH8"/>
<feature type="region of interest" description="Disordered" evidence="1">
    <location>
        <begin position="221"/>
        <end position="243"/>
    </location>
</feature>
<dbReference type="VEuPathDB" id="FungiDB:UMAG_10759"/>
<gene>
    <name evidence="2" type="ORF">UMAG_10759</name>
</gene>
<feature type="region of interest" description="Disordered" evidence="1">
    <location>
        <begin position="127"/>
        <end position="174"/>
    </location>
</feature>
<dbReference type="OrthoDB" id="2553410at2759"/>
<dbReference type="GeneID" id="23566745"/>
<dbReference type="KEGG" id="uma:UMAG_10759"/>
<evidence type="ECO:0000256" key="1">
    <source>
        <dbReference type="SAM" id="MobiDB-lite"/>
    </source>
</evidence>
<protein>
    <submittedName>
        <fullName evidence="2">Uncharacterized protein</fullName>
    </submittedName>
</protein>
<feature type="non-terminal residue" evidence="2">
    <location>
        <position position="1"/>
    </location>
</feature>
<feature type="compositionally biased region" description="Low complexity" evidence="1">
    <location>
        <begin position="222"/>
        <end position="236"/>
    </location>
</feature>
<dbReference type="RefSeq" id="XP_011391940.1">
    <property type="nucleotide sequence ID" value="XM_011393638.1"/>
</dbReference>
<keyword evidence="3" id="KW-1185">Reference proteome</keyword>
<dbReference type="EMBL" id="CM003157">
    <property type="protein sequence ID" value="KIS66505.1"/>
    <property type="molecule type" value="Genomic_DNA"/>
</dbReference>
<dbReference type="AlphaFoldDB" id="A0A0D1DVH8"/>
<feature type="compositionally biased region" description="Basic and acidic residues" evidence="1">
    <location>
        <begin position="143"/>
        <end position="154"/>
    </location>
</feature>
<accession>A0A0D1DVH8</accession>
<organism evidence="2 3">
    <name type="scientific">Mycosarcoma maydis</name>
    <name type="common">Corn smut fungus</name>
    <name type="synonym">Ustilago maydis</name>
    <dbReference type="NCBI Taxonomy" id="5270"/>
    <lineage>
        <taxon>Eukaryota</taxon>
        <taxon>Fungi</taxon>
        <taxon>Dikarya</taxon>
        <taxon>Basidiomycota</taxon>
        <taxon>Ustilaginomycotina</taxon>
        <taxon>Ustilaginomycetes</taxon>
        <taxon>Ustilaginales</taxon>
        <taxon>Ustilaginaceae</taxon>
        <taxon>Mycosarcoma</taxon>
    </lineage>
</organism>